<gene>
    <name evidence="5" type="ORF">FCH28_12940</name>
</gene>
<dbReference type="PANTHER" id="PTHR44688">
    <property type="entry name" value="DNA-BINDING TRANSCRIPTIONAL ACTIVATOR DEVR_DOSR"/>
    <property type="match status" value="1"/>
</dbReference>
<dbReference type="SUPFAM" id="SSF46894">
    <property type="entry name" value="C-terminal effector domain of the bipartite response regulators"/>
    <property type="match status" value="1"/>
</dbReference>
<dbReference type="GO" id="GO:0006355">
    <property type="term" value="P:regulation of DNA-templated transcription"/>
    <property type="evidence" value="ECO:0007669"/>
    <property type="project" value="InterPro"/>
</dbReference>
<dbReference type="PRINTS" id="PR00038">
    <property type="entry name" value="HTHLUXR"/>
</dbReference>
<dbReference type="OrthoDB" id="7053960at2"/>
<dbReference type="PROSITE" id="PS50043">
    <property type="entry name" value="HTH_LUXR_2"/>
    <property type="match status" value="1"/>
</dbReference>
<dbReference type="PANTHER" id="PTHR44688:SF16">
    <property type="entry name" value="DNA-BINDING TRANSCRIPTIONAL ACTIVATOR DEVR_DOSR"/>
    <property type="match status" value="1"/>
</dbReference>
<dbReference type="InterPro" id="IPR016032">
    <property type="entry name" value="Sig_transdc_resp-reg_C-effctor"/>
</dbReference>
<keyword evidence="6" id="KW-1185">Reference proteome</keyword>
<dbReference type="Pfam" id="PF00196">
    <property type="entry name" value="GerE"/>
    <property type="match status" value="1"/>
</dbReference>
<keyword evidence="1" id="KW-0805">Transcription regulation</keyword>
<dbReference type="SMART" id="SM00421">
    <property type="entry name" value="HTH_LUXR"/>
    <property type="match status" value="1"/>
</dbReference>
<dbReference type="Gene3D" id="1.10.10.10">
    <property type="entry name" value="Winged helix-like DNA-binding domain superfamily/Winged helix DNA-binding domain"/>
    <property type="match status" value="1"/>
</dbReference>
<dbReference type="InterPro" id="IPR000792">
    <property type="entry name" value="Tscrpt_reg_LuxR_C"/>
</dbReference>
<dbReference type="AlphaFoldDB" id="A0A4U0NKL1"/>
<protein>
    <submittedName>
        <fullName evidence="5">LuxR family transcriptional regulator</fullName>
    </submittedName>
</protein>
<dbReference type="GO" id="GO:0003677">
    <property type="term" value="F:DNA binding"/>
    <property type="evidence" value="ECO:0007669"/>
    <property type="project" value="UniProtKB-KW"/>
</dbReference>
<evidence type="ECO:0000313" key="6">
    <source>
        <dbReference type="Proteomes" id="UP000308697"/>
    </source>
</evidence>
<evidence type="ECO:0000256" key="3">
    <source>
        <dbReference type="ARBA" id="ARBA00023163"/>
    </source>
</evidence>
<feature type="domain" description="HTH luxR-type" evidence="4">
    <location>
        <begin position="66"/>
        <end position="131"/>
    </location>
</feature>
<evidence type="ECO:0000256" key="1">
    <source>
        <dbReference type="ARBA" id="ARBA00023015"/>
    </source>
</evidence>
<accession>A0A4U0NKL1</accession>
<evidence type="ECO:0000259" key="4">
    <source>
        <dbReference type="PROSITE" id="PS50043"/>
    </source>
</evidence>
<dbReference type="InterPro" id="IPR036388">
    <property type="entry name" value="WH-like_DNA-bd_sf"/>
</dbReference>
<name>A0A4U0NKL1_9ACTN</name>
<organism evidence="5 6">
    <name type="scientific">Streptomyces piniterrae</name>
    <dbReference type="NCBI Taxonomy" id="2571125"/>
    <lineage>
        <taxon>Bacteria</taxon>
        <taxon>Bacillati</taxon>
        <taxon>Actinomycetota</taxon>
        <taxon>Actinomycetes</taxon>
        <taxon>Kitasatosporales</taxon>
        <taxon>Streptomycetaceae</taxon>
        <taxon>Streptomyces</taxon>
    </lineage>
</organism>
<dbReference type="EMBL" id="SUMB01000004">
    <property type="protein sequence ID" value="TJZ54643.1"/>
    <property type="molecule type" value="Genomic_DNA"/>
</dbReference>
<sequence>MCPSSEQVEPEHDVLVRNLVLELARRGAELDPAGSASDGSGQQTLLDVEVGEVRCVLTRNRASDHRPTPAQELSPREMEIARLVGMGHTNKTIAAVLDISLYTVSTHLRRIFAKLGVCTRAAMVATLSGDLDRPDSP</sequence>
<dbReference type="PROSITE" id="PS00622">
    <property type="entry name" value="HTH_LUXR_1"/>
    <property type="match status" value="1"/>
</dbReference>
<proteinExistence type="predicted"/>
<keyword evidence="2" id="KW-0238">DNA-binding</keyword>
<evidence type="ECO:0000313" key="5">
    <source>
        <dbReference type="EMBL" id="TJZ54643.1"/>
    </source>
</evidence>
<dbReference type="CDD" id="cd06170">
    <property type="entry name" value="LuxR_C_like"/>
    <property type="match status" value="1"/>
</dbReference>
<dbReference type="Proteomes" id="UP000308697">
    <property type="component" value="Unassembled WGS sequence"/>
</dbReference>
<comment type="caution">
    <text evidence="5">The sequence shown here is derived from an EMBL/GenBank/DDBJ whole genome shotgun (WGS) entry which is preliminary data.</text>
</comment>
<evidence type="ECO:0000256" key="2">
    <source>
        <dbReference type="ARBA" id="ARBA00023125"/>
    </source>
</evidence>
<reference evidence="5 6" key="1">
    <citation type="submission" date="2019-04" db="EMBL/GenBank/DDBJ databases">
        <title>Streptomyces piniterrae sp. nov., a heliquinomycin-producing actinomycete isolated from rhizosphere soil of Pinus yunnanensis.</title>
        <authorList>
            <person name="Zhuang X."/>
            <person name="Zhao J."/>
        </authorList>
    </citation>
    <scope>NUCLEOTIDE SEQUENCE [LARGE SCALE GENOMIC DNA]</scope>
    <source>
        <strain evidence="6">jys28</strain>
    </source>
</reference>
<keyword evidence="3" id="KW-0804">Transcription</keyword>